<keyword evidence="1" id="KW-0472">Membrane</keyword>
<dbReference type="EMBL" id="AC025416">
    <property type="protein sequence ID" value="AAF79637.1"/>
    <property type="molecule type" value="Genomic_DNA"/>
</dbReference>
<name>Q9LNA1_ARATH</name>
<reference evidence="2" key="3">
    <citation type="submission" date="2000-06" db="EMBL/GenBank/DDBJ databases">
        <authorList>
            <person name="Cheuk R."/>
            <person name="Shinn P."/>
            <person name="Brooks S."/>
            <person name="Buehler E."/>
            <person name="Chao Q."/>
            <person name="Johnson-Hopson C."/>
            <person name="Khan S."/>
            <person name="Kim C."/>
            <person name="Altafi H."/>
            <person name="Bei B."/>
            <person name="Chin C."/>
            <person name="Chiou J."/>
            <person name="Choi E."/>
            <person name="Conn L."/>
            <person name="Conway A."/>
            <person name="Gonzalez A."/>
            <person name="Hansen N."/>
            <person name="Howing B."/>
            <person name="Koo T."/>
            <person name="Lam B."/>
            <person name="Lee J."/>
            <person name="Lenz C."/>
            <person name="Li J."/>
            <person name="Liu A."/>
            <person name="Liu J."/>
            <person name="Liu S."/>
            <person name="Mukharsky N."/>
            <person name="Nguyen M."/>
            <person name="Palm C."/>
            <person name="Pham P."/>
            <person name="Sakano H."/>
            <person name="Schwartz J."/>
            <person name="Southwick A."/>
            <person name="Thaveri A."/>
            <person name="Toriumi M."/>
            <person name="Vaysberg M."/>
            <person name="Yu G."/>
            <person name="Davis R."/>
            <person name="Federspiel N."/>
            <person name="Theologis A."/>
            <person name="Ecker J."/>
        </authorList>
    </citation>
    <scope>NUCLEOTIDE SEQUENCE</scope>
</reference>
<dbReference type="PIR" id="H86258">
    <property type="entry name" value="H86258"/>
</dbReference>
<sequence>MLVLKIETNSISIYLQATLTRDCILFFGSNTDHKVHNQIKFDIVCELFIGSISFLVLMLLFGMVLILQNGVLFLYFAYKYQLWLRFILLFDPLVFFYVMLRNIYKLPSSN</sequence>
<feature type="transmembrane region" description="Helical" evidence="1">
    <location>
        <begin position="47"/>
        <end position="76"/>
    </location>
</feature>
<feature type="transmembrane region" description="Helical" evidence="1">
    <location>
        <begin position="82"/>
        <end position="100"/>
    </location>
</feature>
<reference key="1">
    <citation type="journal article" date="2000" name="Nature">
        <title>Sequence and analysis of chromosome 1 of the plant Arabidopsis thaliana.</title>
        <authorList>
            <person name="Theologis A."/>
            <person name="Ecker J.R."/>
            <person name="Palm C.J."/>
            <person name="Federspiel N.A."/>
            <person name="Kaul S."/>
            <person name="White O."/>
            <person name="Alonso J."/>
            <person name="Altafi H."/>
            <person name="Araujo R."/>
            <person name="Bowman C.L."/>
            <person name="Brooks S.Y."/>
            <person name="Buehler E."/>
            <person name="Chan A."/>
            <person name="Chao Q."/>
            <person name="Chen H."/>
            <person name="Cheuk R.F."/>
            <person name="Chin C.W."/>
            <person name="Chung M.K."/>
            <person name="Conn L."/>
            <person name="Conway A.B."/>
            <person name="Conway A.R."/>
            <person name="Creasy T.H."/>
            <person name="Dewar K."/>
            <person name="Dunn P."/>
            <person name="Etgu P."/>
            <person name="Feldblyum T.V."/>
            <person name="Feng J."/>
            <person name="Fong B."/>
            <person name="Fujii C.Y."/>
            <person name="Gill J.E."/>
            <person name="Goldsmith A.D."/>
            <person name="Haas B."/>
            <person name="Hansen N.F."/>
            <person name="Hughes B."/>
            <person name="Huizar L."/>
            <person name="Hunter J.L."/>
            <person name="Jenkins J."/>
            <person name="Johnson-Hopson C."/>
            <person name="Khan S."/>
            <person name="Khaykin E."/>
            <person name="Kim C.J."/>
            <person name="Koo H.L."/>
            <person name="Kremenetskaia I."/>
            <person name="Kurtz D.B."/>
            <person name="Kwan A."/>
            <person name="Lam B."/>
            <person name="Langin-Hooper S."/>
            <person name="Lee A."/>
            <person name="Lee J.M."/>
            <person name="Lenz C.A."/>
            <person name="Li J.H."/>
            <person name="Li Y."/>
            <person name="Lin X."/>
            <person name="Liu S.X."/>
            <person name="Liu Z.A."/>
            <person name="Luros J.S."/>
            <person name="Maiti R."/>
            <person name="Marziali A."/>
            <person name="Militscher J."/>
            <person name="Miranda M."/>
            <person name="Nguyen M."/>
            <person name="Nierman W.C."/>
            <person name="Osborne B.I."/>
            <person name="Pai G."/>
            <person name="Peterson J."/>
            <person name="Pham P.K."/>
            <person name="Rizzo M."/>
            <person name="Rooney T."/>
            <person name="Rowley D."/>
            <person name="Sakano H."/>
            <person name="Salzberg S.L."/>
            <person name="Schwartz J.R."/>
            <person name="Shinn P."/>
            <person name="Southwick A.M."/>
            <person name="Sun H."/>
            <person name="Tallon L.J."/>
            <person name="Tambunga G."/>
            <person name="Toriumi M.J."/>
            <person name="Town C.D."/>
            <person name="Utterback T."/>
            <person name="Van Aken S."/>
            <person name="Vaysberg M."/>
            <person name="Vysotskaia V.S."/>
            <person name="Walker M."/>
            <person name="Wu D."/>
            <person name="Yu G."/>
            <person name="Fraser C.M."/>
            <person name="Venter J.C."/>
            <person name="Davis R.W."/>
        </authorList>
    </citation>
    <scope>NUCLEOTIDE SEQUENCE [LARGE SCALE GENOMIC DNA]</scope>
    <source>
        <strain>cv. Columbia</strain>
    </source>
</reference>
<proteinExistence type="predicted"/>
<reference evidence="2" key="2">
    <citation type="submission" date="2000-05" db="EMBL/GenBank/DDBJ databases">
        <title>Genomic sequence for Arabidopsis thaliana BAC F5O11 from chromosome I.</title>
        <authorList>
            <person name="Chao Q."/>
            <person name="Brooks S."/>
            <person name="Buehler E."/>
            <person name="Johnson-Hopson C."/>
            <person name="Khan S."/>
            <person name="Kim C."/>
            <person name="Shinn P."/>
            <person name="Altafi H."/>
            <person name="Bei Q."/>
            <person name="Chin C."/>
            <person name="Chiou J."/>
            <person name="Choi E."/>
            <person name="Conn L."/>
            <person name="Conway A."/>
            <person name="Gonzales A."/>
            <person name="Hansen N."/>
            <person name="Howng B."/>
            <person name="Koo T."/>
            <person name="Lam B."/>
            <person name="Lee J."/>
            <person name="Lenz C."/>
            <person name="Li J."/>
            <person name="Liu A."/>
            <person name="Liu K."/>
            <person name="Liu S."/>
            <person name="Mukharsky N."/>
            <person name="Nguyen M."/>
            <person name="Palm C."/>
            <person name="Pham P."/>
            <person name="Sakano H."/>
            <person name="Schwartz J."/>
            <person name="Southwick A."/>
            <person name="Thaveri A."/>
            <person name="Toriumi M."/>
            <person name="Vaysberg M."/>
            <person name="Yu G."/>
            <person name="Federspiel N.A."/>
            <person name="Theologis A."/>
            <person name="Ecker J.R."/>
        </authorList>
    </citation>
    <scope>NUCLEOTIDE SEQUENCE</scope>
</reference>
<keyword evidence="1" id="KW-1133">Transmembrane helix</keyword>
<organism evidence="2">
    <name type="scientific">Arabidopsis thaliana</name>
    <name type="common">Mouse-ear cress</name>
    <dbReference type="NCBI Taxonomy" id="3702"/>
    <lineage>
        <taxon>Eukaryota</taxon>
        <taxon>Viridiplantae</taxon>
        <taxon>Streptophyta</taxon>
        <taxon>Embryophyta</taxon>
        <taxon>Tracheophyta</taxon>
        <taxon>Spermatophyta</taxon>
        <taxon>Magnoliopsida</taxon>
        <taxon>eudicotyledons</taxon>
        <taxon>Gunneridae</taxon>
        <taxon>Pentapetalae</taxon>
        <taxon>rosids</taxon>
        <taxon>malvids</taxon>
        <taxon>Brassicales</taxon>
        <taxon>Brassicaceae</taxon>
        <taxon>Camelineae</taxon>
        <taxon>Arabidopsis</taxon>
    </lineage>
</organism>
<accession>Q9LNA1</accession>
<dbReference type="AlphaFoldDB" id="Q9LNA1"/>
<evidence type="ECO:0000313" key="2">
    <source>
        <dbReference type="EMBL" id="AAF79637.1"/>
    </source>
</evidence>
<keyword evidence="1" id="KW-0812">Transmembrane</keyword>
<protein>
    <submittedName>
        <fullName evidence="2">F5O11.18</fullName>
    </submittedName>
</protein>
<evidence type="ECO:0000256" key="1">
    <source>
        <dbReference type="SAM" id="Phobius"/>
    </source>
</evidence>